<sequence length="380" mass="39713">MALCVPCWRKDPPPPHTQRCYSEKYIGELGMGALGTFIAIVIATVSSASAGALLEQMFVALDAGDKHDDKVRHKESEAEERRGEEKSAEASAAKEKAVEGQELALQEHRQRKQVPRHYEKIIDTEGIADAVMNRLRDNGISIPRTSDATALTEAAVEAMVEEVAKRLNASLDLLAKVHTGKMTKAELEEQHPRTASAINSLSESFRQRGLALGSSVQDVVNTVLSNASGISGVEQRAIAEGQSADTAPTTNAATPKVVVEDVEKASEAGAKASCSGAPVVTIEDVSDDDAQPPAKNANAETINTGEGSTQPSTSVVDPTKASCSGAPVVTIEDVSDDDAQPPAKNANAETINTGEGSTQPSTNVVDPTLAGGGGHGRCTV</sequence>
<evidence type="ECO:0000313" key="3">
    <source>
        <dbReference type="Proteomes" id="UP000000630"/>
    </source>
</evidence>
<feature type="compositionally biased region" description="Polar residues" evidence="1">
    <location>
        <begin position="347"/>
        <end position="365"/>
    </location>
</feature>
<feature type="compositionally biased region" description="Polar residues" evidence="1">
    <location>
        <begin position="298"/>
        <end position="316"/>
    </location>
</feature>
<protein>
    <submittedName>
        <fullName evidence="2">Uncharacterized protein</fullName>
    </submittedName>
</protein>
<reference evidence="2 3" key="1">
    <citation type="journal article" date="2010" name="J. Bacteriol.">
        <title>Complete genome sequence of Anaplasma marginale subsp. centrale.</title>
        <authorList>
            <person name="Herndon D.R."/>
            <person name="Palmer G.H."/>
            <person name="Shkap V."/>
            <person name="Knowles D.P. Jr."/>
            <person name="Brayton K.A."/>
        </authorList>
    </citation>
    <scope>NUCLEOTIDE SEQUENCE [LARGE SCALE GENOMIC DNA]</scope>
    <source>
        <strain evidence="2 3">Israel</strain>
    </source>
</reference>
<dbReference type="HOGENOM" id="CLU_061507_0_0_5"/>
<feature type="compositionally biased region" description="Basic and acidic residues" evidence="1">
    <location>
        <begin position="66"/>
        <end position="99"/>
    </location>
</feature>
<evidence type="ECO:0000313" key="2">
    <source>
        <dbReference type="EMBL" id="ACZ49254.1"/>
    </source>
</evidence>
<dbReference type="AlphaFoldDB" id="D1AUM6"/>
<evidence type="ECO:0000256" key="1">
    <source>
        <dbReference type="SAM" id="MobiDB-lite"/>
    </source>
</evidence>
<feature type="region of interest" description="Disordered" evidence="1">
    <location>
        <begin position="333"/>
        <end position="380"/>
    </location>
</feature>
<keyword evidence="3" id="KW-1185">Reference proteome</keyword>
<gene>
    <name evidence="2" type="ordered locus">ACIS_00680</name>
</gene>
<dbReference type="EMBL" id="CP001759">
    <property type="protein sequence ID" value="ACZ49254.1"/>
    <property type="molecule type" value="Genomic_DNA"/>
</dbReference>
<name>D1AUM6_ANACI</name>
<accession>D1AUM6</accession>
<feature type="region of interest" description="Disordered" evidence="1">
    <location>
        <begin position="285"/>
        <end position="321"/>
    </location>
</feature>
<proteinExistence type="predicted"/>
<feature type="region of interest" description="Disordered" evidence="1">
    <location>
        <begin position="66"/>
        <end position="116"/>
    </location>
</feature>
<dbReference type="KEGG" id="acn:ACIS_00680"/>
<feature type="compositionally biased region" description="Gly residues" evidence="1">
    <location>
        <begin position="370"/>
        <end position="380"/>
    </location>
</feature>
<dbReference type="Proteomes" id="UP000000630">
    <property type="component" value="Chromosome"/>
</dbReference>
<organism evidence="2 3">
    <name type="scientific">Anaplasma centrale (strain Israel)</name>
    <name type="common">Anaplasma marginale subsp. centrale (strain Israel)</name>
    <dbReference type="NCBI Taxonomy" id="574556"/>
    <lineage>
        <taxon>Bacteria</taxon>
        <taxon>Pseudomonadati</taxon>
        <taxon>Pseudomonadota</taxon>
        <taxon>Alphaproteobacteria</taxon>
        <taxon>Rickettsiales</taxon>
        <taxon>Anaplasmataceae</taxon>
        <taxon>Anaplasma</taxon>
    </lineage>
</organism>